<dbReference type="InterPro" id="IPR052709">
    <property type="entry name" value="Transposase-MT_Hybrid"/>
</dbReference>
<sequence length="368" mass="42301">MERRCVLNLWSKEEVRAVIRYEWARRVSGTEIHNRLVEVYMPGVMSKQMERRWCHTFSDGRQQVEDIPRAGRTRTATTDANVGKVDDMIRANRRITIDAVAEELGISHERAQNIIHDILRYRKVSARWTAMERRKISKAIFVPDDVFISDQDLISDYIPKKKRKTLSSEKRILMEIHSDTSEYDSNSEDELSVSESFVETVESEQAGNSELERSSVSLERQTAAAYVDLIFKPYTVPKTMNIPRKQPGKKYPRLSDMPSVGNQTTMDIHADSMECDSICQDELFISESSVIPPLRVYSVKTKPKDVISDAISYPRLPKKRKAEEQLVAARKDQGTPINLPDVKKKCPEVSNDETSEDLIDFRDLKIDD</sequence>
<accession>A0A8X6I903</accession>
<organism evidence="3 4">
    <name type="scientific">Trichonephila inaurata madagascariensis</name>
    <dbReference type="NCBI Taxonomy" id="2747483"/>
    <lineage>
        <taxon>Eukaryota</taxon>
        <taxon>Metazoa</taxon>
        <taxon>Ecdysozoa</taxon>
        <taxon>Arthropoda</taxon>
        <taxon>Chelicerata</taxon>
        <taxon>Arachnida</taxon>
        <taxon>Araneae</taxon>
        <taxon>Araneomorphae</taxon>
        <taxon>Entelegynae</taxon>
        <taxon>Araneoidea</taxon>
        <taxon>Nephilidae</taxon>
        <taxon>Trichonephila</taxon>
        <taxon>Trichonephila inaurata</taxon>
    </lineage>
</organism>
<dbReference type="InterPro" id="IPR041426">
    <property type="entry name" value="Mos1_HTH"/>
</dbReference>
<keyword evidence="4" id="KW-1185">Reference proteome</keyword>
<dbReference type="PANTHER" id="PTHR46060">
    <property type="entry name" value="MARINER MOS1 TRANSPOSASE-LIKE PROTEIN"/>
    <property type="match status" value="1"/>
</dbReference>
<evidence type="ECO:0000313" key="4">
    <source>
        <dbReference type="Proteomes" id="UP000886998"/>
    </source>
</evidence>
<gene>
    <name evidence="3" type="primary">X975_08604</name>
    <name evidence="3" type="ORF">TNIN_314071</name>
</gene>
<feature type="region of interest" description="Disordered" evidence="1">
    <location>
        <begin position="330"/>
        <end position="352"/>
    </location>
</feature>
<dbReference type="AlphaFoldDB" id="A0A8X6I903"/>
<protein>
    <submittedName>
        <fullName evidence="3">Histone-lysine N-methyltransferase SETMAR</fullName>
    </submittedName>
</protein>
<evidence type="ECO:0000259" key="2">
    <source>
        <dbReference type="Pfam" id="PF17906"/>
    </source>
</evidence>
<dbReference type="PANTHER" id="PTHR46060:SF1">
    <property type="entry name" value="MARINER MOS1 TRANSPOSASE-LIKE PROTEIN"/>
    <property type="match status" value="1"/>
</dbReference>
<comment type="caution">
    <text evidence="3">The sequence shown here is derived from an EMBL/GenBank/DDBJ whole genome shotgun (WGS) entry which is preliminary data.</text>
</comment>
<proteinExistence type="predicted"/>
<dbReference type="Pfam" id="PF17906">
    <property type="entry name" value="HTH_48"/>
    <property type="match status" value="1"/>
</dbReference>
<dbReference type="EMBL" id="BMAV01024788">
    <property type="protein sequence ID" value="GFS36140.1"/>
    <property type="molecule type" value="Genomic_DNA"/>
</dbReference>
<reference evidence="3" key="1">
    <citation type="submission" date="2020-08" db="EMBL/GenBank/DDBJ databases">
        <title>Multicomponent nature underlies the extraordinary mechanical properties of spider dragline silk.</title>
        <authorList>
            <person name="Kono N."/>
            <person name="Nakamura H."/>
            <person name="Mori M."/>
            <person name="Yoshida Y."/>
            <person name="Ohtoshi R."/>
            <person name="Malay A.D."/>
            <person name="Moran D.A.P."/>
            <person name="Tomita M."/>
            <person name="Numata K."/>
            <person name="Arakawa K."/>
        </authorList>
    </citation>
    <scope>NUCLEOTIDE SEQUENCE</scope>
</reference>
<evidence type="ECO:0000313" key="3">
    <source>
        <dbReference type="EMBL" id="GFS36140.1"/>
    </source>
</evidence>
<evidence type="ECO:0000256" key="1">
    <source>
        <dbReference type="SAM" id="MobiDB-lite"/>
    </source>
</evidence>
<dbReference type="Proteomes" id="UP000886998">
    <property type="component" value="Unassembled WGS sequence"/>
</dbReference>
<name>A0A8X6I903_9ARAC</name>
<feature type="domain" description="Mos1 transposase HTH" evidence="2">
    <location>
        <begin position="12"/>
        <end position="60"/>
    </location>
</feature>